<dbReference type="GO" id="GO:0005829">
    <property type="term" value="C:cytosol"/>
    <property type="evidence" value="ECO:0007669"/>
    <property type="project" value="TreeGrafter"/>
</dbReference>
<dbReference type="SUPFAM" id="SSF53098">
    <property type="entry name" value="Ribonuclease H-like"/>
    <property type="match status" value="1"/>
</dbReference>
<dbReference type="Gene3D" id="3.30.420.140">
    <property type="entry name" value="YqgF/RNase H-like domain"/>
    <property type="match status" value="1"/>
</dbReference>
<dbReference type="AlphaFoldDB" id="A0A9D1MYE9"/>
<reference evidence="7" key="2">
    <citation type="journal article" date="2021" name="PeerJ">
        <title>Extensive microbial diversity within the chicken gut microbiome revealed by metagenomics and culture.</title>
        <authorList>
            <person name="Gilroy R."/>
            <person name="Ravi A."/>
            <person name="Getino M."/>
            <person name="Pursley I."/>
            <person name="Horton D.L."/>
            <person name="Alikhan N.F."/>
            <person name="Baker D."/>
            <person name="Gharbi K."/>
            <person name="Hall N."/>
            <person name="Watson M."/>
            <person name="Adriaenssens E.M."/>
            <person name="Foster-Nyarko E."/>
            <person name="Jarju S."/>
            <person name="Secka A."/>
            <person name="Antonio M."/>
            <person name="Oren A."/>
            <person name="Chaudhuri R.R."/>
            <person name="La Ragione R."/>
            <person name="Hildebrand F."/>
            <person name="Pallen M.J."/>
        </authorList>
    </citation>
    <scope>NUCLEOTIDE SEQUENCE</scope>
    <source>
        <strain evidence="7">CHK154-7741</strain>
    </source>
</reference>
<evidence type="ECO:0000256" key="5">
    <source>
        <dbReference type="HAMAP-Rule" id="MF_00651"/>
    </source>
</evidence>
<dbReference type="InterPro" id="IPR012337">
    <property type="entry name" value="RNaseH-like_sf"/>
</dbReference>
<comment type="function">
    <text evidence="5">Could be a nuclease involved in processing of the 5'-end of pre-16S rRNA.</text>
</comment>
<dbReference type="PANTHER" id="PTHR33317">
    <property type="entry name" value="POLYNUCLEOTIDYL TRANSFERASE, RIBONUCLEASE H-LIKE SUPERFAMILY PROTEIN"/>
    <property type="match status" value="1"/>
</dbReference>
<evidence type="ECO:0000256" key="1">
    <source>
        <dbReference type="ARBA" id="ARBA00022490"/>
    </source>
</evidence>
<protein>
    <recommendedName>
        <fullName evidence="5">Putative pre-16S rRNA nuclease</fullName>
        <ecNumber evidence="5">3.1.-.-</ecNumber>
    </recommendedName>
</protein>
<evidence type="ECO:0000256" key="3">
    <source>
        <dbReference type="ARBA" id="ARBA00022722"/>
    </source>
</evidence>
<evidence type="ECO:0000256" key="4">
    <source>
        <dbReference type="ARBA" id="ARBA00022801"/>
    </source>
</evidence>
<feature type="domain" description="YqgF/RNase H-like" evidence="6">
    <location>
        <begin position="2"/>
        <end position="103"/>
    </location>
</feature>
<evidence type="ECO:0000256" key="2">
    <source>
        <dbReference type="ARBA" id="ARBA00022517"/>
    </source>
</evidence>
<accession>A0A9D1MYE9</accession>
<gene>
    <name evidence="7" type="primary">ruvX</name>
    <name evidence="7" type="ORF">IAD26_01245</name>
</gene>
<organism evidence="7 8">
    <name type="scientific">Candidatus Limenecus avicola</name>
    <dbReference type="NCBI Taxonomy" id="2840847"/>
    <lineage>
        <taxon>Bacteria</taxon>
        <taxon>Bacillati</taxon>
        <taxon>Bacillota</taxon>
        <taxon>Clostridia</taxon>
        <taxon>Eubacteriales</taxon>
        <taxon>Clostridiaceae</taxon>
        <taxon>Clostridiaceae incertae sedis</taxon>
        <taxon>Candidatus Limenecus</taxon>
    </lineage>
</organism>
<comment type="similarity">
    <text evidence="5">Belongs to the YqgF HJR family.</text>
</comment>
<reference evidence="7" key="1">
    <citation type="submission" date="2020-10" db="EMBL/GenBank/DDBJ databases">
        <authorList>
            <person name="Gilroy R."/>
        </authorList>
    </citation>
    <scope>NUCLEOTIDE SEQUENCE</scope>
    <source>
        <strain evidence="7">CHK154-7741</strain>
    </source>
</reference>
<keyword evidence="3 5" id="KW-0540">Nuclease</keyword>
<dbReference type="CDD" id="cd16964">
    <property type="entry name" value="YqgF"/>
    <property type="match status" value="1"/>
</dbReference>
<name>A0A9D1MYE9_9CLOT</name>
<proteinExistence type="inferred from homology"/>
<comment type="subcellular location">
    <subcellularLocation>
        <location evidence="5">Cytoplasm</location>
    </subcellularLocation>
</comment>
<keyword evidence="1 5" id="KW-0963">Cytoplasm</keyword>
<dbReference type="Pfam" id="PF03652">
    <property type="entry name" value="RuvX"/>
    <property type="match status" value="1"/>
</dbReference>
<comment type="caution">
    <text evidence="7">The sequence shown here is derived from an EMBL/GenBank/DDBJ whole genome shotgun (WGS) entry which is preliminary data.</text>
</comment>
<dbReference type="GO" id="GO:0000967">
    <property type="term" value="P:rRNA 5'-end processing"/>
    <property type="evidence" value="ECO:0007669"/>
    <property type="project" value="UniProtKB-UniRule"/>
</dbReference>
<dbReference type="EC" id="3.1.-.-" evidence="5"/>
<dbReference type="HAMAP" id="MF_00651">
    <property type="entry name" value="Nuclease_YqgF"/>
    <property type="match status" value="1"/>
</dbReference>
<dbReference type="EMBL" id="DVOD01000011">
    <property type="protein sequence ID" value="HIU91739.1"/>
    <property type="molecule type" value="Genomic_DNA"/>
</dbReference>
<evidence type="ECO:0000313" key="8">
    <source>
        <dbReference type="Proteomes" id="UP000886748"/>
    </source>
</evidence>
<dbReference type="InterPro" id="IPR037027">
    <property type="entry name" value="YqgF/RNaseH-like_dom_sf"/>
</dbReference>
<evidence type="ECO:0000313" key="7">
    <source>
        <dbReference type="EMBL" id="HIU91739.1"/>
    </source>
</evidence>
<dbReference type="PANTHER" id="PTHR33317:SF4">
    <property type="entry name" value="POLYNUCLEOTIDYL TRANSFERASE, RIBONUCLEASE H-LIKE SUPERFAMILY PROTEIN"/>
    <property type="match status" value="1"/>
</dbReference>
<dbReference type="NCBIfam" id="TIGR00250">
    <property type="entry name" value="RNAse_H_YqgF"/>
    <property type="match status" value="1"/>
</dbReference>
<sequence>MHKLMGLDVGTKRIGIALSDFLLLTAQPCETILREPEKEAIEKIAQICAQNNVKKIIVGLPKNMNGTIGEQAHDCEKFSNLLKLKMPECEIIFEDERLTSRQAENILALQGKKYTKNKGLVDLKSACIILQQYLDRTN</sequence>
<keyword evidence="4 5" id="KW-0378">Hydrolase</keyword>
<dbReference type="InterPro" id="IPR005227">
    <property type="entry name" value="YqgF"/>
</dbReference>
<dbReference type="SMART" id="SM00732">
    <property type="entry name" value="YqgFc"/>
    <property type="match status" value="1"/>
</dbReference>
<dbReference type="GO" id="GO:0016788">
    <property type="term" value="F:hydrolase activity, acting on ester bonds"/>
    <property type="evidence" value="ECO:0007669"/>
    <property type="project" value="UniProtKB-UniRule"/>
</dbReference>
<dbReference type="InterPro" id="IPR006641">
    <property type="entry name" value="YqgF/RNaseH-like_dom"/>
</dbReference>
<keyword evidence="2 5" id="KW-0690">Ribosome biogenesis</keyword>
<evidence type="ECO:0000259" key="6">
    <source>
        <dbReference type="SMART" id="SM00732"/>
    </source>
</evidence>
<dbReference type="Proteomes" id="UP000886748">
    <property type="component" value="Unassembled WGS sequence"/>
</dbReference>
<dbReference type="GO" id="GO:0004518">
    <property type="term" value="F:nuclease activity"/>
    <property type="evidence" value="ECO:0007669"/>
    <property type="project" value="UniProtKB-KW"/>
</dbReference>